<evidence type="ECO:0000313" key="3">
    <source>
        <dbReference type="Proteomes" id="UP000192674"/>
    </source>
</evidence>
<evidence type="ECO:0000259" key="1">
    <source>
        <dbReference type="Pfam" id="PF14534"/>
    </source>
</evidence>
<dbReference type="Pfam" id="PF14534">
    <property type="entry name" value="DUF4440"/>
    <property type="match status" value="1"/>
</dbReference>
<dbReference type="Proteomes" id="UP000192674">
    <property type="component" value="Unassembled WGS sequence"/>
</dbReference>
<evidence type="ECO:0000313" key="2">
    <source>
        <dbReference type="EMBL" id="SMD09198.1"/>
    </source>
</evidence>
<dbReference type="AlphaFoldDB" id="A0A1Y5XSA0"/>
<accession>A0A1Y5XSA0</accession>
<dbReference type="EMBL" id="FWXV01000003">
    <property type="protein sequence ID" value="SMD09198.1"/>
    <property type="molecule type" value="Genomic_DNA"/>
</dbReference>
<gene>
    <name evidence="2" type="ORF">SAMN05661093_04396</name>
</gene>
<dbReference type="InterPro" id="IPR011944">
    <property type="entry name" value="Steroid_delta5-4_isomerase"/>
</dbReference>
<dbReference type="Gene3D" id="3.10.450.50">
    <property type="match status" value="1"/>
</dbReference>
<proteinExistence type="predicted"/>
<feature type="domain" description="DUF4440" evidence="1">
    <location>
        <begin position="8"/>
        <end position="118"/>
    </location>
</feature>
<dbReference type="InterPro" id="IPR027843">
    <property type="entry name" value="DUF4440"/>
</dbReference>
<dbReference type="SUPFAM" id="SSF54427">
    <property type="entry name" value="NTF2-like"/>
    <property type="match status" value="1"/>
</dbReference>
<dbReference type="RefSeq" id="WP_084428672.1">
    <property type="nucleotide sequence ID" value="NZ_FWXV01000003.1"/>
</dbReference>
<dbReference type="InterPro" id="IPR032710">
    <property type="entry name" value="NTF2-like_dom_sf"/>
</dbReference>
<name>A0A1Y5XSA0_KIBAR</name>
<organism evidence="2 3">
    <name type="scientific">Kibdelosporangium aridum</name>
    <dbReference type="NCBI Taxonomy" id="2030"/>
    <lineage>
        <taxon>Bacteria</taxon>
        <taxon>Bacillati</taxon>
        <taxon>Actinomycetota</taxon>
        <taxon>Actinomycetes</taxon>
        <taxon>Pseudonocardiales</taxon>
        <taxon>Pseudonocardiaceae</taxon>
        <taxon>Kibdelosporangium</taxon>
    </lineage>
</organism>
<protein>
    <recommendedName>
        <fullName evidence="1">DUF4440 domain-containing protein</fullName>
    </recommendedName>
</protein>
<dbReference type="NCBIfam" id="TIGR02246">
    <property type="entry name" value="SgcJ/EcaC family oxidoreductase"/>
    <property type="match status" value="1"/>
</dbReference>
<reference evidence="2 3" key="1">
    <citation type="submission" date="2017-04" db="EMBL/GenBank/DDBJ databases">
        <authorList>
            <person name="Afonso C.L."/>
            <person name="Miller P.J."/>
            <person name="Scott M.A."/>
            <person name="Spackman E."/>
            <person name="Goraichik I."/>
            <person name="Dimitrov K.M."/>
            <person name="Suarez D.L."/>
            <person name="Swayne D.E."/>
        </authorList>
    </citation>
    <scope>NUCLEOTIDE SEQUENCE [LARGE SCALE GENOMIC DNA]</scope>
    <source>
        <strain evidence="2 3">DSM 43828</strain>
    </source>
</reference>
<dbReference type="OrthoDB" id="582247at2"/>
<sequence>MDTEIAAIKQVIATVEHSQQNELPDEFVSLFRADAIWTTGHGKRLTGRDEISTFTHKVLPGAMRDSTCAYEVVDILFIRPDVAAVKARARYLTLDGQQIGNEGTPLYVMSKENGEWKLVACQNTEVLDFEST</sequence>
<keyword evidence="3" id="KW-1185">Reference proteome</keyword>